<dbReference type="HOGENOM" id="CLU_2977196_0_0_11"/>
<protein>
    <submittedName>
        <fullName evidence="1">Uncharacterized protein</fullName>
    </submittedName>
</protein>
<dbReference type="KEGG" id="sct:SCAT_1023"/>
<dbReference type="Proteomes" id="UP000007842">
    <property type="component" value="Chromosome"/>
</dbReference>
<organism evidence="1 2">
    <name type="scientific">Streptantibioticus cattleyicolor (strain ATCC 35852 / DSM 46488 / JCM 4925 / NBRC 14057 / NRRL 8057)</name>
    <name type="common">Streptomyces cattleya</name>
    <dbReference type="NCBI Taxonomy" id="1003195"/>
    <lineage>
        <taxon>Bacteria</taxon>
        <taxon>Bacillati</taxon>
        <taxon>Actinomycetota</taxon>
        <taxon>Actinomycetes</taxon>
        <taxon>Kitasatosporales</taxon>
        <taxon>Streptomycetaceae</taxon>
        <taxon>Streptantibioticus</taxon>
    </lineage>
</organism>
<evidence type="ECO:0000313" key="1">
    <source>
        <dbReference type="EMBL" id="AEW93387.1"/>
    </source>
</evidence>
<reference evidence="2" key="1">
    <citation type="submission" date="2011-12" db="EMBL/GenBank/DDBJ databases">
        <title>Complete genome sequence of Streptomyces cattleya strain DSM 46488.</title>
        <authorList>
            <person name="Ou H.-Y."/>
            <person name="Li P."/>
            <person name="Zhao C."/>
            <person name="O'Hagan D."/>
            <person name="Deng Z."/>
        </authorList>
    </citation>
    <scope>NUCLEOTIDE SEQUENCE [LARGE SCALE GENOMIC DNA]</scope>
    <source>
        <strain evidence="2">ATCC 35852 / DSM 46488 / JCM 4925 / NBRC 14057 / NRRL 8057</strain>
    </source>
</reference>
<evidence type="ECO:0000313" key="2">
    <source>
        <dbReference type="Proteomes" id="UP000007842"/>
    </source>
</evidence>
<keyword evidence="2" id="KW-1185">Reference proteome</keyword>
<accession>F8JY05</accession>
<dbReference type="PATRIC" id="fig|1003195.11.peg.2603"/>
<dbReference type="AlphaFoldDB" id="F8JY05"/>
<name>F8JY05_STREN</name>
<gene>
    <name evidence="1" type="ordered locus">SCATT_10160</name>
</gene>
<dbReference type="STRING" id="1003195.SCATT_10160"/>
<sequence length="58" mass="5947">MPASPPPVPGKRPYGTVRLTAAVPAVSTARKAVAAPCGQWHGLRAAIPVLSFRSLRGG</sequence>
<accession>G8WNR4</accession>
<dbReference type="EMBL" id="CP003219">
    <property type="protein sequence ID" value="AEW93387.1"/>
    <property type="molecule type" value="Genomic_DNA"/>
</dbReference>
<dbReference type="KEGG" id="scy:SCATT_10160"/>
<proteinExistence type="predicted"/>